<dbReference type="InterPro" id="IPR005122">
    <property type="entry name" value="Uracil-DNA_glycosylase-like"/>
</dbReference>
<dbReference type="Pfam" id="PF03167">
    <property type="entry name" value="UDG"/>
    <property type="match status" value="1"/>
</dbReference>
<dbReference type="CDD" id="cd10032">
    <property type="entry name" value="UDG-F6_HDG"/>
    <property type="match status" value="1"/>
</dbReference>
<dbReference type="InterPro" id="IPR036895">
    <property type="entry name" value="Uracil-DNA_glycosylase-like_sf"/>
</dbReference>
<dbReference type="Gene3D" id="3.40.470.10">
    <property type="entry name" value="Uracil-DNA glycosylase-like domain"/>
    <property type="match status" value="1"/>
</dbReference>
<accession>A0ABY3XIY6</accession>
<dbReference type="GO" id="GO:0033958">
    <property type="term" value="F:DNA-deoxyinosine glycosylase activity"/>
    <property type="evidence" value="ECO:0007669"/>
    <property type="project" value="UniProtKB-EC"/>
</dbReference>
<dbReference type="Proteomes" id="UP000829194">
    <property type="component" value="Chromosome"/>
</dbReference>
<gene>
    <name evidence="2" type="ORF">MOV92_10165</name>
</gene>
<dbReference type="RefSeq" id="WP_057942704.1">
    <property type="nucleotide sequence ID" value="NZ_CP011131.1"/>
</dbReference>
<dbReference type="EMBL" id="CP093547">
    <property type="protein sequence ID" value="UNP31581.1"/>
    <property type="molecule type" value="Genomic_DNA"/>
</dbReference>
<dbReference type="SMART" id="SM00986">
    <property type="entry name" value="UDG"/>
    <property type="match status" value="1"/>
</dbReference>
<evidence type="ECO:0000313" key="3">
    <source>
        <dbReference type="Proteomes" id="UP000829194"/>
    </source>
</evidence>
<keyword evidence="2" id="KW-0326">Glycosidase</keyword>
<dbReference type="NCBIfam" id="TIGR04274">
    <property type="entry name" value="hypoxanDNAglyco"/>
    <property type="match status" value="1"/>
</dbReference>
<sequence length="179" mass="19697">MSRPSAAMLRSFAPIESPRARVLILGSMPGAASLSAGRYYAHPQNRFWPIMGELIGAGPQLDYERRIDTLRAAGIALWDVLAQCEREGSLDSAIRDDTAVANDFAGFLARHLRVRTVLFNGAKAENSFRRFVLKPLARPDLRLLRLPSTSPANASQRGEAKLAAWREALREAGVKVREG</sequence>
<evidence type="ECO:0000313" key="2">
    <source>
        <dbReference type="EMBL" id="UNP31581.1"/>
    </source>
</evidence>
<dbReference type="EC" id="3.2.2.15" evidence="2"/>
<keyword evidence="3" id="KW-1185">Reference proteome</keyword>
<protein>
    <submittedName>
        <fullName evidence="2">DNA-deoxyinosine glycosylase</fullName>
        <ecNumber evidence="2">3.2.2.15</ecNumber>
    </submittedName>
</protein>
<proteinExistence type="predicted"/>
<reference evidence="2 3" key="1">
    <citation type="submission" date="2022-03" db="EMBL/GenBank/DDBJ databases">
        <title>Complete genome sequence of Lysobacter capsici VKM B-2533 and Lysobacter gummosus 10.1.1, promising sources of lytic agents.</title>
        <authorList>
            <person name="Tarlachkov S.V."/>
            <person name="Kudryakova I.V."/>
            <person name="Afoshin A.S."/>
            <person name="Leontyevskaya E.A."/>
            <person name="Leontyevskaya N.V."/>
        </authorList>
    </citation>
    <scope>NUCLEOTIDE SEQUENCE [LARGE SCALE GENOMIC DNA]</scope>
    <source>
        <strain evidence="2 3">10.1.1</strain>
    </source>
</reference>
<organism evidence="2 3">
    <name type="scientific">Lysobacter gummosus</name>
    <dbReference type="NCBI Taxonomy" id="262324"/>
    <lineage>
        <taxon>Bacteria</taxon>
        <taxon>Pseudomonadati</taxon>
        <taxon>Pseudomonadota</taxon>
        <taxon>Gammaproteobacteria</taxon>
        <taxon>Lysobacterales</taxon>
        <taxon>Lysobacteraceae</taxon>
        <taxon>Lysobacter</taxon>
    </lineage>
</organism>
<evidence type="ECO:0000259" key="1">
    <source>
        <dbReference type="SMART" id="SM00986"/>
    </source>
</evidence>
<dbReference type="SUPFAM" id="SSF52141">
    <property type="entry name" value="Uracil-DNA glycosylase-like"/>
    <property type="match status" value="1"/>
</dbReference>
<feature type="domain" description="Uracil-DNA glycosylase-like" evidence="1">
    <location>
        <begin position="13"/>
        <end position="169"/>
    </location>
</feature>
<name>A0ABY3XIY6_9GAMM</name>
<dbReference type="InterPro" id="IPR026353">
    <property type="entry name" value="Hypoxan-DNA_Glyclase"/>
</dbReference>
<keyword evidence="2" id="KW-0378">Hydrolase</keyword>
<dbReference type="SMART" id="SM00987">
    <property type="entry name" value="UreE_C"/>
    <property type="match status" value="1"/>
</dbReference>